<feature type="region of interest" description="Disordered" evidence="1">
    <location>
        <begin position="31"/>
        <end position="52"/>
    </location>
</feature>
<reference evidence="2 3" key="2">
    <citation type="journal article" date="2017" name="Nature">
        <title>The Apostasia genome and the evolution of orchids.</title>
        <authorList>
            <person name="Zhang G.Q."/>
            <person name="Liu K.W."/>
            <person name="Li Z."/>
            <person name="Lohaus R."/>
            <person name="Hsiao Y.Y."/>
            <person name="Niu S.C."/>
            <person name="Wang J.Y."/>
            <person name="Lin Y.C."/>
            <person name="Xu Q."/>
            <person name="Chen L.J."/>
            <person name="Yoshida K."/>
            <person name="Fujiwara S."/>
            <person name="Wang Z.W."/>
            <person name="Zhang Y.Q."/>
            <person name="Mitsuda N."/>
            <person name="Wang M."/>
            <person name="Liu G.H."/>
            <person name="Pecoraro L."/>
            <person name="Huang H.X."/>
            <person name="Xiao X.J."/>
            <person name="Lin M."/>
            <person name="Wu X.Y."/>
            <person name="Wu W.L."/>
            <person name="Chen Y.Y."/>
            <person name="Chang S.B."/>
            <person name="Sakamoto S."/>
            <person name="Ohme-Takagi M."/>
            <person name="Yagi M."/>
            <person name="Zeng S.J."/>
            <person name="Shen C.Y."/>
            <person name="Yeh C.M."/>
            <person name="Luo Y.B."/>
            <person name="Tsai W.C."/>
            <person name="Van de Peer Y."/>
            <person name="Liu Z.J."/>
        </authorList>
    </citation>
    <scope>NUCLEOTIDE SEQUENCE [LARGE SCALE GENOMIC DNA]</scope>
    <source>
        <tissue evidence="2">The whole plant</tissue>
    </source>
</reference>
<evidence type="ECO:0000313" key="2">
    <source>
        <dbReference type="EMBL" id="PKU73425.1"/>
    </source>
</evidence>
<dbReference type="AlphaFoldDB" id="A0A2I0WCN6"/>
<name>A0A2I0WCN6_9ASPA</name>
<dbReference type="Proteomes" id="UP000233837">
    <property type="component" value="Unassembled WGS sequence"/>
</dbReference>
<dbReference type="EMBL" id="KZ502744">
    <property type="protein sequence ID" value="PKU73425.1"/>
    <property type="molecule type" value="Genomic_DNA"/>
</dbReference>
<protein>
    <submittedName>
        <fullName evidence="2">Uncharacterized protein</fullName>
    </submittedName>
</protein>
<evidence type="ECO:0000256" key="1">
    <source>
        <dbReference type="SAM" id="MobiDB-lite"/>
    </source>
</evidence>
<gene>
    <name evidence="2" type="ORF">MA16_Dca013881</name>
</gene>
<evidence type="ECO:0000313" key="3">
    <source>
        <dbReference type="Proteomes" id="UP000233837"/>
    </source>
</evidence>
<keyword evidence="3" id="KW-1185">Reference proteome</keyword>
<reference evidence="2 3" key="1">
    <citation type="journal article" date="2016" name="Sci. Rep.">
        <title>The Dendrobium catenatum Lindl. genome sequence provides insights into polysaccharide synthase, floral development and adaptive evolution.</title>
        <authorList>
            <person name="Zhang G.Q."/>
            <person name="Xu Q."/>
            <person name="Bian C."/>
            <person name="Tsai W.C."/>
            <person name="Yeh C.M."/>
            <person name="Liu K.W."/>
            <person name="Yoshida K."/>
            <person name="Zhang L.S."/>
            <person name="Chang S.B."/>
            <person name="Chen F."/>
            <person name="Shi Y."/>
            <person name="Su Y.Y."/>
            <person name="Zhang Y.Q."/>
            <person name="Chen L.J."/>
            <person name="Yin Y."/>
            <person name="Lin M."/>
            <person name="Huang H."/>
            <person name="Deng H."/>
            <person name="Wang Z.W."/>
            <person name="Zhu S.L."/>
            <person name="Zhao X."/>
            <person name="Deng C."/>
            <person name="Niu S.C."/>
            <person name="Huang J."/>
            <person name="Wang M."/>
            <person name="Liu G.H."/>
            <person name="Yang H.J."/>
            <person name="Xiao X.J."/>
            <person name="Hsiao Y.Y."/>
            <person name="Wu W.L."/>
            <person name="Chen Y.Y."/>
            <person name="Mitsuda N."/>
            <person name="Ohme-Takagi M."/>
            <person name="Luo Y.B."/>
            <person name="Van de Peer Y."/>
            <person name="Liu Z.J."/>
        </authorList>
    </citation>
    <scope>NUCLEOTIDE SEQUENCE [LARGE SCALE GENOMIC DNA]</scope>
    <source>
        <tissue evidence="2">The whole plant</tissue>
    </source>
</reference>
<proteinExistence type="predicted"/>
<sequence length="52" mass="5828">MTVKSLGSVLSTNTYAFQNLPQNLIPLKLPPKISSERRPGLNFWSPQKDGEK</sequence>
<organism evidence="2 3">
    <name type="scientific">Dendrobium catenatum</name>
    <dbReference type="NCBI Taxonomy" id="906689"/>
    <lineage>
        <taxon>Eukaryota</taxon>
        <taxon>Viridiplantae</taxon>
        <taxon>Streptophyta</taxon>
        <taxon>Embryophyta</taxon>
        <taxon>Tracheophyta</taxon>
        <taxon>Spermatophyta</taxon>
        <taxon>Magnoliopsida</taxon>
        <taxon>Liliopsida</taxon>
        <taxon>Asparagales</taxon>
        <taxon>Orchidaceae</taxon>
        <taxon>Epidendroideae</taxon>
        <taxon>Malaxideae</taxon>
        <taxon>Dendrobiinae</taxon>
        <taxon>Dendrobium</taxon>
    </lineage>
</organism>
<accession>A0A2I0WCN6</accession>